<proteinExistence type="predicted"/>
<feature type="non-terminal residue" evidence="1">
    <location>
        <position position="1"/>
    </location>
</feature>
<dbReference type="AlphaFoldDB" id="A0A1X0QNJ5"/>
<organism evidence="1">
    <name type="scientific">Rhizopus microsporus var. microsporus</name>
    <dbReference type="NCBI Taxonomy" id="86635"/>
    <lineage>
        <taxon>Eukaryota</taxon>
        <taxon>Fungi</taxon>
        <taxon>Fungi incertae sedis</taxon>
        <taxon>Mucoromycota</taxon>
        <taxon>Mucoromycotina</taxon>
        <taxon>Mucoromycetes</taxon>
        <taxon>Mucorales</taxon>
        <taxon>Mucorineae</taxon>
        <taxon>Rhizopodaceae</taxon>
        <taxon>Rhizopus</taxon>
    </lineage>
</organism>
<sequence length="74" mass="8643">FFYEYGRGGVVDDSDKEAAVFIVDPSCCLMNLTNLYKYIKHKILAIIEIEEPEDNDICRKLPLRRRVSQFTTLK</sequence>
<dbReference type="Proteomes" id="UP000242414">
    <property type="component" value="Unassembled WGS sequence"/>
</dbReference>
<dbReference type="OrthoDB" id="2285383at2759"/>
<protein>
    <submittedName>
        <fullName evidence="1">Uncharacterized protein</fullName>
    </submittedName>
</protein>
<gene>
    <name evidence="1" type="ORF">BCV72DRAFT_217512</name>
</gene>
<accession>A0A1X0QNJ5</accession>
<evidence type="ECO:0000313" key="1">
    <source>
        <dbReference type="EMBL" id="ORE01333.1"/>
    </source>
</evidence>
<dbReference type="VEuPathDB" id="FungiDB:BCV72DRAFT_217512"/>
<name>A0A1X0QNJ5_RHIZD</name>
<dbReference type="EMBL" id="KV922149">
    <property type="protein sequence ID" value="ORE01333.1"/>
    <property type="molecule type" value="Genomic_DNA"/>
</dbReference>
<reference evidence="1" key="1">
    <citation type="journal article" date="2016" name="Proc. Natl. Acad. Sci. U.S.A.">
        <title>Lipid metabolic changes in an early divergent fungus govern the establishment of a mutualistic symbiosis with endobacteria.</title>
        <authorList>
            <person name="Lastovetsky O.A."/>
            <person name="Gaspar M.L."/>
            <person name="Mondo S.J."/>
            <person name="LaButti K.M."/>
            <person name="Sandor L."/>
            <person name="Grigoriev I.V."/>
            <person name="Henry S.A."/>
            <person name="Pawlowska T.E."/>
        </authorList>
    </citation>
    <scope>NUCLEOTIDE SEQUENCE [LARGE SCALE GENOMIC DNA]</scope>
    <source>
        <strain evidence="1">ATCC 52814</strain>
    </source>
</reference>